<gene>
    <name evidence="2" type="ORF">HF682_15585</name>
</gene>
<evidence type="ECO:0000259" key="1">
    <source>
        <dbReference type="Pfam" id="PF07045"/>
    </source>
</evidence>
<dbReference type="AlphaFoldDB" id="A0A847SHD3"/>
<sequence length="98" mass="10929">MTLLNYSYAKLKDMDAFKAYVGAAAPLMVELGVEVVVRGRYAHALRGEAPGAEVGAVFRFRDAAHADRFYGDVRYQALVPLRDQACDMTIHFYEEIPA</sequence>
<dbReference type="RefSeq" id="WP_168878260.1">
    <property type="nucleotide sequence ID" value="NZ_JABAIM010000004.1"/>
</dbReference>
<dbReference type="Gene3D" id="3.30.70.100">
    <property type="match status" value="1"/>
</dbReference>
<evidence type="ECO:0000313" key="3">
    <source>
        <dbReference type="Proteomes" id="UP000587991"/>
    </source>
</evidence>
<feature type="domain" description="DUF1330" evidence="1">
    <location>
        <begin position="10"/>
        <end position="93"/>
    </location>
</feature>
<dbReference type="InterPro" id="IPR010753">
    <property type="entry name" value="DUF1330"/>
</dbReference>
<reference evidence="2 3" key="1">
    <citation type="submission" date="2020-04" db="EMBL/GenBank/DDBJ databases">
        <title>Draft genome of Leeia sp. IMCC25680.</title>
        <authorList>
            <person name="Song J."/>
            <person name="Cho J.-C."/>
        </authorList>
    </citation>
    <scope>NUCLEOTIDE SEQUENCE [LARGE SCALE GENOMIC DNA]</scope>
    <source>
        <strain evidence="2 3">IMCC25680</strain>
    </source>
</reference>
<dbReference type="Pfam" id="PF07045">
    <property type="entry name" value="DUF1330"/>
    <property type="match status" value="1"/>
</dbReference>
<protein>
    <submittedName>
        <fullName evidence="2">DUF1330 domain-containing protein</fullName>
    </submittedName>
</protein>
<dbReference type="InterPro" id="IPR011008">
    <property type="entry name" value="Dimeric_a/b-barrel"/>
</dbReference>
<dbReference type="Proteomes" id="UP000587991">
    <property type="component" value="Unassembled WGS sequence"/>
</dbReference>
<proteinExistence type="predicted"/>
<organism evidence="2 3">
    <name type="scientific">Leeia aquatica</name>
    <dbReference type="NCBI Taxonomy" id="2725557"/>
    <lineage>
        <taxon>Bacteria</taxon>
        <taxon>Pseudomonadati</taxon>
        <taxon>Pseudomonadota</taxon>
        <taxon>Betaproteobacteria</taxon>
        <taxon>Neisseriales</taxon>
        <taxon>Leeiaceae</taxon>
        <taxon>Leeia</taxon>
    </lineage>
</organism>
<name>A0A847SHD3_9NEIS</name>
<evidence type="ECO:0000313" key="2">
    <source>
        <dbReference type="EMBL" id="NLR76589.1"/>
    </source>
</evidence>
<dbReference type="EMBL" id="JABAIM010000004">
    <property type="protein sequence ID" value="NLR76589.1"/>
    <property type="molecule type" value="Genomic_DNA"/>
</dbReference>
<accession>A0A847SHD3</accession>
<keyword evidence="3" id="KW-1185">Reference proteome</keyword>
<dbReference type="SUPFAM" id="SSF54909">
    <property type="entry name" value="Dimeric alpha+beta barrel"/>
    <property type="match status" value="1"/>
</dbReference>
<comment type="caution">
    <text evidence="2">The sequence shown here is derived from an EMBL/GenBank/DDBJ whole genome shotgun (WGS) entry which is preliminary data.</text>
</comment>